<proteinExistence type="predicted"/>
<accession>A0A6G9J002</accession>
<keyword evidence="2" id="KW-1185">Reference proteome</keyword>
<protein>
    <submittedName>
        <fullName evidence="1">Uncharacterized protein</fullName>
    </submittedName>
</protein>
<organism evidence="1 2">
    <name type="scientific">Parageobacillus toebii NBRC 107807</name>
    <dbReference type="NCBI Taxonomy" id="1223503"/>
    <lineage>
        <taxon>Bacteria</taxon>
        <taxon>Bacillati</taxon>
        <taxon>Bacillota</taxon>
        <taxon>Bacilli</taxon>
        <taxon>Bacillales</taxon>
        <taxon>Anoxybacillaceae</taxon>
        <taxon>Parageobacillus</taxon>
    </lineage>
</organism>
<name>A0A6G9J002_9BACL</name>
<comment type="caution">
    <text evidence="1">The sequence shown here is derived from an EMBL/GenBank/DDBJ whole genome shotgun (WGS) entry which is preliminary data.</text>
</comment>
<sequence length="95" mass="11043">MEIKIEKLEGEIKQQLFKMTCGPEAERLYELYVSKLGDKWYGKYVNVTINLPSHLPSASDWKELKGEITDFGGAFKELQAELEDQYKKNIENKNI</sequence>
<evidence type="ECO:0000313" key="1">
    <source>
        <dbReference type="EMBL" id="MBB3868687.1"/>
    </source>
</evidence>
<reference evidence="1 2" key="1">
    <citation type="submission" date="2020-08" db="EMBL/GenBank/DDBJ databases">
        <title>Genomic Encyclopedia of Type Strains, Phase IV (KMG-IV): sequencing the most valuable type-strain genomes for metagenomic binning, comparative biology and taxonomic classification.</title>
        <authorList>
            <person name="Goeker M."/>
        </authorList>
    </citation>
    <scope>NUCLEOTIDE SEQUENCE [LARGE SCALE GENOMIC DNA]</scope>
    <source>
        <strain evidence="1 2">DSM 14590</strain>
    </source>
</reference>
<dbReference type="Proteomes" id="UP000613002">
    <property type="component" value="Unassembled WGS sequence"/>
</dbReference>
<evidence type="ECO:0000313" key="2">
    <source>
        <dbReference type="Proteomes" id="UP000613002"/>
    </source>
</evidence>
<dbReference type="EMBL" id="JACICZ010000004">
    <property type="protein sequence ID" value="MBB3868687.1"/>
    <property type="molecule type" value="Genomic_DNA"/>
</dbReference>
<gene>
    <name evidence="1" type="ORF">HNR78_001570</name>
</gene>
<dbReference type="RefSeq" id="WP_062755524.1">
    <property type="nucleotide sequence ID" value="NZ_BDAQ01000011.1"/>
</dbReference>
<dbReference type="AlphaFoldDB" id="A0A6G9J002"/>